<feature type="domain" description="HD Cas3-type" evidence="6">
    <location>
        <begin position="1"/>
        <end position="95"/>
    </location>
</feature>
<accession>A0A0F9BZI9</accession>
<keyword evidence="5" id="KW-0051">Antiviral defense</keyword>
<evidence type="ECO:0000256" key="2">
    <source>
        <dbReference type="ARBA" id="ARBA00009046"/>
    </source>
</evidence>
<protein>
    <recommendedName>
        <fullName evidence="6">HD Cas3-type domain-containing protein</fullName>
    </recommendedName>
</protein>
<proteinExistence type="inferred from homology"/>
<reference evidence="7" key="1">
    <citation type="journal article" date="2015" name="Nature">
        <title>Complex archaea that bridge the gap between prokaryotes and eukaryotes.</title>
        <authorList>
            <person name="Spang A."/>
            <person name="Saw J.H."/>
            <person name="Jorgensen S.L."/>
            <person name="Zaremba-Niedzwiedzka K."/>
            <person name="Martijn J."/>
            <person name="Lind A.E."/>
            <person name="van Eijk R."/>
            <person name="Schleper C."/>
            <person name="Guy L."/>
            <person name="Ettema T.J."/>
        </authorList>
    </citation>
    <scope>NUCLEOTIDE SEQUENCE</scope>
</reference>
<dbReference type="InterPro" id="IPR038257">
    <property type="entry name" value="CRISPR-assoc_Cas3_HD_sf"/>
</dbReference>
<comment type="caution">
    <text evidence="7">The sequence shown here is derived from an EMBL/GenBank/DDBJ whole genome shotgun (WGS) entry which is preliminary data.</text>
</comment>
<evidence type="ECO:0000256" key="3">
    <source>
        <dbReference type="ARBA" id="ARBA00022723"/>
    </source>
</evidence>
<evidence type="ECO:0000256" key="5">
    <source>
        <dbReference type="ARBA" id="ARBA00023118"/>
    </source>
</evidence>
<keyword evidence="3" id="KW-0479">Metal-binding</keyword>
<dbReference type="InterPro" id="IPR027417">
    <property type="entry name" value="P-loop_NTPase"/>
</dbReference>
<dbReference type="GO" id="GO:0046872">
    <property type="term" value="F:metal ion binding"/>
    <property type="evidence" value="ECO:0007669"/>
    <property type="project" value="UniProtKB-KW"/>
</dbReference>
<dbReference type="PROSITE" id="PS51643">
    <property type="entry name" value="HD_CAS3"/>
    <property type="match status" value="1"/>
</dbReference>
<name>A0A0F9BZI9_9ZZZZ</name>
<evidence type="ECO:0000256" key="1">
    <source>
        <dbReference type="ARBA" id="ARBA00006847"/>
    </source>
</evidence>
<dbReference type="SUPFAM" id="SSF52540">
    <property type="entry name" value="P-loop containing nucleoside triphosphate hydrolases"/>
    <property type="match status" value="1"/>
</dbReference>
<dbReference type="EMBL" id="LAZR01035501">
    <property type="protein sequence ID" value="KKL27330.1"/>
    <property type="molecule type" value="Genomic_DNA"/>
</dbReference>
<dbReference type="Pfam" id="PF18019">
    <property type="entry name" value="Cas3_HD"/>
    <property type="match status" value="1"/>
</dbReference>
<gene>
    <name evidence="7" type="ORF">LCGC14_2386220</name>
</gene>
<dbReference type="AlphaFoldDB" id="A0A0F9BZI9"/>
<comment type="similarity">
    <text evidence="1">In the N-terminal section; belongs to the CRISPR-associated nuclease Cas3-HD family.</text>
</comment>
<evidence type="ECO:0000313" key="7">
    <source>
        <dbReference type="EMBL" id="KKL27330.1"/>
    </source>
</evidence>
<keyword evidence="4" id="KW-0378">Hydrolase</keyword>
<comment type="similarity">
    <text evidence="2">In the central section; belongs to the CRISPR-associated helicase Cas3 family.</text>
</comment>
<dbReference type="GO" id="GO:0016787">
    <property type="term" value="F:hydrolase activity"/>
    <property type="evidence" value="ECO:0007669"/>
    <property type="project" value="UniProtKB-KW"/>
</dbReference>
<evidence type="ECO:0000256" key="4">
    <source>
        <dbReference type="ARBA" id="ARBA00022801"/>
    </source>
</evidence>
<evidence type="ECO:0000259" key="6">
    <source>
        <dbReference type="PROSITE" id="PS51643"/>
    </source>
</evidence>
<organism evidence="7">
    <name type="scientific">marine sediment metagenome</name>
    <dbReference type="NCBI Taxonomy" id="412755"/>
    <lineage>
        <taxon>unclassified sequences</taxon>
        <taxon>metagenomes</taxon>
        <taxon>ecological metagenomes</taxon>
    </lineage>
</organism>
<sequence length="308" mass="35357">ILSGNWLKNHLKHLNWGKIPIMTVSNSILGHHGMFTGEKMIDHPKIFESWEPYRNEFRALIFAYFQPKTWVPENFKDNSSVGLLLSGLLVLSDWIASNDKLFNRIEGSETILDIQKYFSQSKKTAKIAVESLGFNYSANLTDFINFSDIWPDFTSLTSIQQICKNYLSDLSGNKLIIIEAPMGEGKTEAALYLSTRFLKNWKGFYFALPTMATSNQMYGRIYSFLHKIIPTMKENLQLVHGMAWMIDKFSHESTSLHEEAYDWFKPKKRSLLAPFGVGTIDQCLMSVLWVKFGFLRLLGLTGKILKVI</sequence>
<dbReference type="InterPro" id="IPR006483">
    <property type="entry name" value="CRISPR-assoc_Cas3_HD"/>
</dbReference>
<dbReference type="GO" id="GO:0051607">
    <property type="term" value="P:defense response to virus"/>
    <property type="evidence" value="ECO:0007669"/>
    <property type="project" value="UniProtKB-KW"/>
</dbReference>
<dbReference type="Gene3D" id="3.40.50.300">
    <property type="entry name" value="P-loop containing nucleotide triphosphate hydrolases"/>
    <property type="match status" value="1"/>
</dbReference>
<dbReference type="Gene3D" id="1.10.3210.30">
    <property type="match status" value="1"/>
</dbReference>
<feature type="non-terminal residue" evidence="7">
    <location>
        <position position="1"/>
    </location>
</feature>